<dbReference type="PANTHER" id="PTHR42760">
    <property type="entry name" value="SHORT-CHAIN DEHYDROGENASES/REDUCTASES FAMILY MEMBER"/>
    <property type="match status" value="1"/>
</dbReference>
<dbReference type="Proteomes" id="UP001553161">
    <property type="component" value="Unassembled WGS sequence"/>
</dbReference>
<evidence type="ECO:0000256" key="1">
    <source>
        <dbReference type="ARBA" id="ARBA00006484"/>
    </source>
</evidence>
<feature type="domain" description="Ketoreductase" evidence="2">
    <location>
        <begin position="11"/>
        <end position="190"/>
    </location>
</feature>
<gene>
    <name evidence="3" type="ORF">AB0T83_10790</name>
</gene>
<dbReference type="EMBL" id="JBFBVU010000011">
    <property type="protein sequence ID" value="MEV8467266.1"/>
    <property type="molecule type" value="Genomic_DNA"/>
</dbReference>
<dbReference type="InterPro" id="IPR002347">
    <property type="entry name" value="SDR_fam"/>
</dbReference>
<dbReference type="InterPro" id="IPR036291">
    <property type="entry name" value="NAD(P)-bd_dom_sf"/>
</dbReference>
<dbReference type="PRINTS" id="PR00081">
    <property type="entry name" value="GDHRDH"/>
</dbReference>
<reference evidence="3 4" key="1">
    <citation type="submission" date="2024-07" db="EMBL/GenBank/DDBJ databases">
        <authorList>
            <person name="Kang M."/>
        </authorList>
    </citation>
    <scope>NUCLEOTIDE SEQUENCE [LARGE SCALE GENOMIC DNA]</scope>
    <source>
        <strain evidence="3 4">DFM31</strain>
    </source>
</reference>
<dbReference type="PRINTS" id="PR00080">
    <property type="entry name" value="SDRFAMILY"/>
</dbReference>
<sequence length="255" mass="26364">MTNALFDLTGATALVTGSSRGLGRAMAQGLAAAGAAVVVHGREIAGAERAAERLCALGHEASAIAFDVADAEAVQRAADELTARGCNPDILVNNAGINLRAPLLEQSLEDWHRVTATHLDGTFHVARAFVPAMVAAGKGRVINICSLASSVARPKIAAYSAAKGGLAMLTRSMAVEWGPLGICCNGIAPGYFATDLNLPLTEDESFDAWVRGRVPLQRWGQPDEMIGAAVFLAAPASGYVNGHILSVDGGFLASM</sequence>
<evidence type="ECO:0000259" key="2">
    <source>
        <dbReference type="SMART" id="SM00822"/>
    </source>
</evidence>
<dbReference type="Pfam" id="PF13561">
    <property type="entry name" value="adh_short_C2"/>
    <property type="match status" value="1"/>
</dbReference>
<dbReference type="PROSITE" id="PS00061">
    <property type="entry name" value="ADH_SHORT"/>
    <property type="match status" value="1"/>
</dbReference>
<name>A0ABV3L6S8_9RHOB</name>
<evidence type="ECO:0000313" key="4">
    <source>
        <dbReference type="Proteomes" id="UP001553161"/>
    </source>
</evidence>
<dbReference type="InterPro" id="IPR057326">
    <property type="entry name" value="KR_dom"/>
</dbReference>
<organism evidence="3 4">
    <name type="scientific">Meridianimarinicoccus marinus</name>
    <dbReference type="NCBI Taxonomy" id="3231483"/>
    <lineage>
        <taxon>Bacteria</taxon>
        <taxon>Pseudomonadati</taxon>
        <taxon>Pseudomonadota</taxon>
        <taxon>Alphaproteobacteria</taxon>
        <taxon>Rhodobacterales</taxon>
        <taxon>Paracoccaceae</taxon>
        <taxon>Meridianimarinicoccus</taxon>
    </lineage>
</organism>
<keyword evidence="4" id="KW-1185">Reference proteome</keyword>
<protein>
    <submittedName>
        <fullName evidence="3">SDR family oxidoreductase</fullName>
    </submittedName>
</protein>
<dbReference type="SMART" id="SM00822">
    <property type="entry name" value="PKS_KR"/>
    <property type="match status" value="1"/>
</dbReference>
<dbReference type="InterPro" id="IPR020904">
    <property type="entry name" value="Sc_DH/Rdtase_CS"/>
</dbReference>
<evidence type="ECO:0000313" key="3">
    <source>
        <dbReference type="EMBL" id="MEV8467266.1"/>
    </source>
</evidence>
<comment type="similarity">
    <text evidence="1">Belongs to the short-chain dehydrogenases/reductases (SDR) family.</text>
</comment>
<dbReference type="Gene3D" id="3.40.50.720">
    <property type="entry name" value="NAD(P)-binding Rossmann-like Domain"/>
    <property type="match status" value="1"/>
</dbReference>
<dbReference type="RefSeq" id="WP_366193042.1">
    <property type="nucleotide sequence ID" value="NZ_JBFBVU010000011.1"/>
</dbReference>
<proteinExistence type="inferred from homology"/>
<dbReference type="SUPFAM" id="SSF51735">
    <property type="entry name" value="NAD(P)-binding Rossmann-fold domains"/>
    <property type="match status" value="1"/>
</dbReference>
<comment type="caution">
    <text evidence="3">The sequence shown here is derived from an EMBL/GenBank/DDBJ whole genome shotgun (WGS) entry which is preliminary data.</text>
</comment>
<accession>A0ABV3L6S8</accession>